<gene>
    <name evidence="2" type="ORF">JKP88DRAFT_253642</name>
</gene>
<feature type="transmembrane region" description="Helical" evidence="1">
    <location>
        <begin position="261"/>
        <end position="281"/>
    </location>
</feature>
<dbReference type="AlphaFoldDB" id="A0A835Z5T5"/>
<name>A0A835Z5T5_9STRA</name>
<keyword evidence="3" id="KW-1185">Reference proteome</keyword>
<accession>A0A835Z5T5</accession>
<evidence type="ECO:0000313" key="2">
    <source>
        <dbReference type="EMBL" id="KAG5188177.1"/>
    </source>
</evidence>
<dbReference type="EMBL" id="JAFCMP010000075">
    <property type="protein sequence ID" value="KAG5188177.1"/>
    <property type="molecule type" value="Genomic_DNA"/>
</dbReference>
<dbReference type="Proteomes" id="UP000664859">
    <property type="component" value="Unassembled WGS sequence"/>
</dbReference>
<evidence type="ECO:0000256" key="1">
    <source>
        <dbReference type="SAM" id="Phobius"/>
    </source>
</evidence>
<keyword evidence="1" id="KW-0472">Membrane</keyword>
<sequence length="331" mass="34760">MTVSSGAAERRAMRAEALAMSLQGKLATAQTELGVVRAQLKELQGEAAAMVAVEHRCSALKVSSRRRSSAARPLSTSTCHDTQAADDVSSNASALHADTSLHSDRLSLSKKLDFAMRTSRAESLGATQSVASERRHAAVLKGTSRRDTATALSSLRSGMTVAGDLLLDSPGSRARAPAEKHRGTARLSSLAGCAHDGAVDATAHSEEKCSPADSAASEVGDGGCGTCQTTGDSRTSSSGAHKVTSAQRQVPIVRRCVTMCGMLMAVACVLLAIVAIPLMAIDGPAHRPRVSLLPIDVPFAQAPPLTKATTSAQPVHKERCWLWCRLWRLFQ</sequence>
<keyword evidence="1" id="KW-1133">Transmembrane helix</keyword>
<protein>
    <submittedName>
        <fullName evidence="2">Uncharacterized protein</fullName>
    </submittedName>
</protein>
<keyword evidence="1" id="KW-0812">Transmembrane</keyword>
<reference evidence="2" key="1">
    <citation type="submission" date="2021-02" db="EMBL/GenBank/DDBJ databases">
        <title>First Annotated Genome of the Yellow-green Alga Tribonema minus.</title>
        <authorList>
            <person name="Mahan K.M."/>
        </authorList>
    </citation>
    <scope>NUCLEOTIDE SEQUENCE</scope>
    <source>
        <strain evidence="2">UTEX B ZZ1240</strain>
    </source>
</reference>
<proteinExistence type="predicted"/>
<evidence type="ECO:0000313" key="3">
    <source>
        <dbReference type="Proteomes" id="UP000664859"/>
    </source>
</evidence>
<organism evidence="2 3">
    <name type="scientific">Tribonema minus</name>
    <dbReference type="NCBI Taxonomy" id="303371"/>
    <lineage>
        <taxon>Eukaryota</taxon>
        <taxon>Sar</taxon>
        <taxon>Stramenopiles</taxon>
        <taxon>Ochrophyta</taxon>
        <taxon>PX clade</taxon>
        <taxon>Xanthophyceae</taxon>
        <taxon>Tribonematales</taxon>
        <taxon>Tribonemataceae</taxon>
        <taxon>Tribonema</taxon>
    </lineage>
</organism>
<comment type="caution">
    <text evidence="2">The sequence shown here is derived from an EMBL/GenBank/DDBJ whole genome shotgun (WGS) entry which is preliminary data.</text>
</comment>